<evidence type="ECO:0000313" key="7">
    <source>
        <dbReference type="EMBL" id="RIP10903.1"/>
    </source>
</evidence>
<keyword evidence="5" id="KW-0564">Palmitate</keyword>
<comment type="subcellular location">
    <subcellularLocation>
        <location evidence="1">Membrane</location>
        <topology evidence="1">Lipid-anchor</topology>
    </subcellularLocation>
</comment>
<evidence type="ECO:0000313" key="8">
    <source>
        <dbReference type="Proteomes" id="UP000265541"/>
    </source>
</evidence>
<comment type="similarity">
    <text evidence="2">Belongs to the NlpA lipoprotein family.</text>
</comment>
<feature type="non-terminal residue" evidence="7">
    <location>
        <position position="1"/>
    </location>
</feature>
<accession>A0A3A0UXA7</accession>
<evidence type="ECO:0000256" key="2">
    <source>
        <dbReference type="ARBA" id="ARBA00008973"/>
    </source>
</evidence>
<sequence length="65" mass="7294">DQKLSPKDDSIVLEKAKDNPYANLIAVKDGHKDDKKIKALMDVLQSKEIKDYINDHYDGAVVPAK</sequence>
<evidence type="ECO:0000256" key="4">
    <source>
        <dbReference type="ARBA" id="ARBA00023136"/>
    </source>
</evidence>
<dbReference type="GO" id="GO:0016020">
    <property type="term" value="C:membrane"/>
    <property type="evidence" value="ECO:0007669"/>
    <property type="project" value="UniProtKB-SubCell"/>
</dbReference>
<organism evidence="7 8">
    <name type="scientific">Staphylococcus gallinarum</name>
    <dbReference type="NCBI Taxonomy" id="1293"/>
    <lineage>
        <taxon>Bacteria</taxon>
        <taxon>Bacillati</taxon>
        <taxon>Bacillota</taxon>
        <taxon>Bacilli</taxon>
        <taxon>Bacillales</taxon>
        <taxon>Staphylococcaceae</taxon>
        <taxon>Staphylococcus</taxon>
    </lineage>
</organism>
<comment type="caution">
    <text evidence="7">The sequence shown here is derived from an EMBL/GenBank/DDBJ whole genome shotgun (WGS) entry which is preliminary data.</text>
</comment>
<dbReference type="Proteomes" id="UP000265541">
    <property type="component" value="Unassembled WGS sequence"/>
</dbReference>
<gene>
    <name evidence="7" type="ORF">BUZ14_17940</name>
</gene>
<dbReference type="PANTHER" id="PTHR30429:SF0">
    <property type="entry name" value="METHIONINE-BINDING LIPOPROTEIN METQ"/>
    <property type="match status" value="1"/>
</dbReference>
<protein>
    <submittedName>
        <fullName evidence="7">Methionine ABC transporter substrate-binding protein</fullName>
    </submittedName>
</protein>
<proteinExistence type="inferred from homology"/>
<reference evidence="7 8" key="1">
    <citation type="journal article" date="2016" name="Front. Microbiol.">
        <title>Comprehensive Phylogenetic Analysis of Bovine Non-aureus Staphylococci Species Based on Whole-Genome Sequencing.</title>
        <authorList>
            <person name="Naushad S."/>
            <person name="Barkema H.W."/>
            <person name="Luby C."/>
            <person name="Condas L.A."/>
            <person name="Nobrega D.B."/>
            <person name="Carson D.A."/>
            <person name="De Buck J."/>
        </authorList>
    </citation>
    <scope>NUCLEOTIDE SEQUENCE [LARGE SCALE GENOMIC DNA]</scope>
    <source>
        <strain evidence="7 8">SNUC 4781</strain>
    </source>
</reference>
<dbReference type="AlphaFoldDB" id="A0A3A0UXA7"/>
<dbReference type="Gene3D" id="3.40.190.10">
    <property type="entry name" value="Periplasmic binding protein-like II"/>
    <property type="match status" value="1"/>
</dbReference>
<dbReference type="InterPro" id="IPR004872">
    <property type="entry name" value="Lipoprotein_NlpA"/>
</dbReference>
<name>A0A3A0UXA7_STAGA</name>
<keyword evidence="3" id="KW-0732">Signal</keyword>
<dbReference type="Pfam" id="PF03180">
    <property type="entry name" value="Lipoprotein_9"/>
    <property type="match status" value="1"/>
</dbReference>
<keyword evidence="4" id="KW-0472">Membrane</keyword>
<evidence type="ECO:0000256" key="3">
    <source>
        <dbReference type="ARBA" id="ARBA00022729"/>
    </source>
</evidence>
<keyword evidence="6" id="KW-0449">Lipoprotein</keyword>
<evidence type="ECO:0000256" key="6">
    <source>
        <dbReference type="ARBA" id="ARBA00023288"/>
    </source>
</evidence>
<evidence type="ECO:0000256" key="1">
    <source>
        <dbReference type="ARBA" id="ARBA00004635"/>
    </source>
</evidence>
<dbReference type="SUPFAM" id="SSF53850">
    <property type="entry name" value="Periplasmic binding protein-like II"/>
    <property type="match status" value="1"/>
</dbReference>
<dbReference type="EMBL" id="QYJN01000726">
    <property type="protein sequence ID" value="RIP10903.1"/>
    <property type="molecule type" value="Genomic_DNA"/>
</dbReference>
<evidence type="ECO:0000256" key="5">
    <source>
        <dbReference type="ARBA" id="ARBA00023139"/>
    </source>
</evidence>
<dbReference type="RefSeq" id="WP_259340830.1">
    <property type="nucleotide sequence ID" value="NZ_QYJN01000726.1"/>
</dbReference>
<dbReference type="PANTHER" id="PTHR30429">
    <property type="entry name" value="D-METHIONINE-BINDING LIPOPROTEIN METQ"/>
    <property type="match status" value="1"/>
</dbReference>